<dbReference type="AlphaFoldDB" id="M1Q633"/>
<accession>M1Q633</accession>
<dbReference type="HOGENOM" id="CLU_3302749_0_0_2"/>
<name>M1Q633_METMZ</name>
<protein>
    <submittedName>
        <fullName evidence="1">Uncharacterized protein</fullName>
    </submittedName>
</protein>
<reference evidence="1 2" key="1">
    <citation type="journal article" date="2013" name="Genome Announc.">
        <title>Complete Genome of a Methanosarcina mazei Strain Isolated from Sediment Samples from an Amazonian Flooded Area.</title>
        <authorList>
            <person name="Assis das Gracas D."/>
            <person name="Thiago Juca Ramos R."/>
            <person name="Vieira Araujo A.C."/>
            <person name="Zahlouth R."/>
            <person name="Ribeiro Carneiro A."/>
            <person name="Souza Lopes T."/>
            <person name="Azevedo Barauna R."/>
            <person name="Azevedo V."/>
            <person name="Cruz Schneider M.P."/>
            <person name="Pellizari V.H."/>
            <person name="Silva A."/>
        </authorList>
    </citation>
    <scope>NUCLEOTIDE SEQUENCE [LARGE SCALE GENOMIC DNA]</scope>
    <source>
        <strain evidence="1 2">Tuc01</strain>
    </source>
</reference>
<organism evidence="1 2">
    <name type="scientific">Methanosarcina mazei Tuc01</name>
    <dbReference type="NCBI Taxonomy" id="1236903"/>
    <lineage>
        <taxon>Archaea</taxon>
        <taxon>Methanobacteriati</taxon>
        <taxon>Methanobacteriota</taxon>
        <taxon>Stenosarchaea group</taxon>
        <taxon>Methanomicrobia</taxon>
        <taxon>Methanosarcinales</taxon>
        <taxon>Methanosarcinaceae</taxon>
        <taxon>Methanosarcina</taxon>
    </lineage>
</organism>
<dbReference type="Proteomes" id="UP000011718">
    <property type="component" value="Chromosome"/>
</dbReference>
<evidence type="ECO:0000313" key="2">
    <source>
        <dbReference type="Proteomes" id="UP000011718"/>
    </source>
</evidence>
<gene>
    <name evidence="1" type="ORF">MmTuc01_2497</name>
</gene>
<evidence type="ECO:0000313" key="1">
    <source>
        <dbReference type="EMBL" id="AGF97805.1"/>
    </source>
</evidence>
<dbReference type="BioCyc" id="MMAZ1236903:G139K-2388-MONOMER"/>
<dbReference type="EMBL" id="CP004144">
    <property type="protein sequence ID" value="AGF97805.1"/>
    <property type="molecule type" value="Genomic_DNA"/>
</dbReference>
<proteinExistence type="predicted"/>
<sequence>MEKLKLNSKVRKISGLFMIMLVVGMMLVTPAMACPAGKP</sequence>
<dbReference type="KEGG" id="mmaz:MmTuc01_2497"/>